<dbReference type="Proteomes" id="UP000438429">
    <property type="component" value="Unassembled WGS sequence"/>
</dbReference>
<organism evidence="1 2">
    <name type="scientific">Scophthalmus maximus</name>
    <name type="common">Turbot</name>
    <name type="synonym">Psetta maxima</name>
    <dbReference type="NCBI Taxonomy" id="52904"/>
    <lineage>
        <taxon>Eukaryota</taxon>
        <taxon>Metazoa</taxon>
        <taxon>Chordata</taxon>
        <taxon>Craniata</taxon>
        <taxon>Vertebrata</taxon>
        <taxon>Euteleostomi</taxon>
        <taxon>Actinopterygii</taxon>
        <taxon>Neopterygii</taxon>
        <taxon>Teleostei</taxon>
        <taxon>Neoteleostei</taxon>
        <taxon>Acanthomorphata</taxon>
        <taxon>Carangaria</taxon>
        <taxon>Pleuronectiformes</taxon>
        <taxon>Pleuronectoidei</taxon>
        <taxon>Scophthalmidae</taxon>
        <taxon>Scophthalmus</taxon>
    </lineage>
</organism>
<dbReference type="AlphaFoldDB" id="A0A6A4S0V1"/>
<dbReference type="EMBL" id="VEVO01000020">
    <property type="protein sequence ID" value="KAF0025260.1"/>
    <property type="molecule type" value="Genomic_DNA"/>
</dbReference>
<reference evidence="1 2" key="1">
    <citation type="submission" date="2019-06" db="EMBL/GenBank/DDBJ databases">
        <title>Draft genomes of female and male turbot (Scophthalmus maximus).</title>
        <authorList>
            <person name="Xu H."/>
            <person name="Xu X.-W."/>
            <person name="Shao C."/>
            <person name="Chen S."/>
        </authorList>
    </citation>
    <scope>NUCLEOTIDE SEQUENCE [LARGE SCALE GENOMIC DNA]</scope>
    <source>
        <strain evidence="1">Ysfricsl-2016a</strain>
        <tissue evidence="1">Blood</tissue>
    </source>
</reference>
<comment type="caution">
    <text evidence="1">The sequence shown here is derived from an EMBL/GenBank/DDBJ whole genome shotgun (WGS) entry which is preliminary data.</text>
</comment>
<evidence type="ECO:0000313" key="1">
    <source>
        <dbReference type="EMBL" id="KAF0025260.1"/>
    </source>
</evidence>
<gene>
    <name evidence="1" type="ORF">F2P81_022141</name>
</gene>
<sequence>MCSETVWNKCPRVKRRLGQEGFHEEADGCSRGTHGERTRAEMPPTINYKCQLNTRNKHPPRFDFFPEPWTAAPPDTAENQSTAVTDVNSPRSDIFGPVCSVCDVCHLSQPARTFLSPEECERGAWRGAEEGKRGSTRA</sequence>
<evidence type="ECO:0000313" key="2">
    <source>
        <dbReference type="Proteomes" id="UP000438429"/>
    </source>
</evidence>
<accession>A0A6A4S0V1</accession>
<name>A0A6A4S0V1_SCOMX</name>
<proteinExistence type="predicted"/>
<protein>
    <submittedName>
        <fullName evidence="1">Uncharacterized protein</fullName>
    </submittedName>
</protein>